<comment type="similarity">
    <text evidence="1">Belongs to the short-chain dehydrogenases/reductases (SDR) family.</text>
</comment>
<dbReference type="GO" id="GO:0016491">
    <property type="term" value="F:oxidoreductase activity"/>
    <property type="evidence" value="ECO:0007669"/>
    <property type="project" value="UniProtKB-KW"/>
</dbReference>
<dbReference type="Pfam" id="PF00106">
    <property type="entry name" value="adh_short"/>
    <property type="match status" value="1"/>
</dbReference>
<dbReference type="PANTHER" id="PTHR24321">
    <property type="entry name" value="DEHYDROGENASES, SHORT CHAIN"/>
    <property type="match status" value="1"/>
</dbReference>
<reference evidence="3 4" key="1">
    <citation type="submission" date="2018-10" db="EMBL/GenBank/DDBJ databases">
        <title>Fifty Aureobasidium pullulans genomes reveal a recombining polyextremotolerant generalist.</title>
        <authorList>
            <person name="Gostincar C."/>
            <person name="Turk M."/>
            <person name="Zajc J."/>
            <person name="Gunde-Cimerman N."/>
        </authorList>
    </citation>
    <scope>NUCLEOTIDE SEQUENCE [LARGE SCALE GENOMIC DNA]</scope>
    <source>
        <strain evidence="3 4">EXF-11900</strain>
    </source>
</reference>
<evidence type="ECO:0000256" key="2">
    <source>
        <dbReference type="ARBA" id="ARBA00023002"/>
    </source>
</evidence>
<keyword evidence="2" id="KW-0560">Oxidoreductase</keyword>
<dbReference type="SUPFAM" id="SSF51735">
    <property type="entry name" value="NAD(P)-binding Rossmann-fold domains"/>
    <property type="match status" value="1"/>
</dbReference>
<evidence type="ECO:0000313" key="3">
    <source>
        <dbReference type="EMBL" id="THV63460.1"/>
    </source>
</evidence>
<dbReference type="PANTHER" id="PTHR24321:SF8">
    <property type="entry name" value="ESTRADIOL 17-BETA-DEHYDROGENASE 8-RELATED"/>
    <property type="match status" value="1"/>
</dbReference>
<dbReference type="Gene3D" id="3.40.50.720">
    <property type="entry name" value="NAD(P)-binding Rossmann-like Domain"/>
    <property type="match status" value="1"/>
</dbReference>
<name>A0A4S8RYA1_AURPU</name>
<comment type="caution">
    <text evidence="3">The sequence shown here is derived from an EMBL/GenBank/DDBJ whole genome shotgun (WGS) entry which is preliminary data.</text>
</comment>
<dbReference type="EMBL" id="QZAF01001301">
    <property type="protein sequence ID" value="THV63460.1"/>
    <property type="molecule type" value="Genomic_DNA"/>
</dbReference>
<sequence length="302" mass="31935">MDLGLGLEDTHVLVTGGDGIIGSIIVSAFLSAGANVSSLDITHPQDSQPSVESLSPGKLLNLHADITSISSLTTAWDSATSAFGTVECCIAAAGLDLSVLPQSGITDMDPSTWNRIFTTNIHGTFLTTKLWLCGLRDHISSSSSSSSSSSANTEIKNPGLIIIGSEAGHFGVETQAAYSASKSAVQYGLLSSLRVEVPKIHARARSNAIAPGAVNTPRFQEETDGAGTRRWWKECEATTGLKKPVEVEQVARSVLFLTSERWSGNIHGQCLNVDSGKQGVVVWEYEGDDGGKEEEEKVLMDG</sequence>
<dbReference type="Proteomes" id="UP000304951">
    <property type="component" value="Unassembled WGS sequence"/>
</dbReference>
<dbReference type="AlphaFoldDB" id="A0A4S8RYA1"/>
<protein>
    <submittedName>
        <fullName evidence="3">NAD(P)-binding protein</fullName>
    </submittedName>
</protein>
<evidence type="ECO:0000313" key="4">
    <source>
        <dbReference type="Proteomes" id="UP000304951"/>
    </source>
</evidence>
<gene>
    <name evidence="3" type="ORF">D6D28_10671</name>
</gene>
<dbReference type="InterPro" id="IPR002347">
    <property type="entry name" value="SDR_fam"/>
</dbReference>
<organism evidence="3 4">
    <name type="scientific">Aureobasidium pullulans</name>
    <name type="common">Black yeast</name>
    <name type="synonym">Pullularia pullulans</name>
    <dbReference type="NCBI Taxonomy" id="5580"/>
    <lineage>
        <taxon>Eukaryota</taxon>
        <taxon>Fungi</taxon>
        <taxon>Dikarya</taxon>
        <taxon>Ascomycota</taxon>
        <taxon>Pezizomycotina</taxon>
        <taxon>Dothideomycetes</taxon>
        <taxon>Dothideomycetidae</taxon>
        <taxon>Dothideales</taxon>
        <taxon>Saccotheciaceae</taxon>
        <taxon>Aureobasidium</taxon>
    </lineage>
</organism>
<accession>A0A4S8RYA1</accession>
<evidence type="ECO:0000256" key="1">
    <source>
        <dbReference type="ARBA" id="ARBA00006484"/>
    </source>
</evidence>
<dbReference type="InterPro" id="IPR036291">
    <property type="entry name" value="NAD(P)-bd_dom_sf"/>
</dbReference>
<proteinExistence type="inferred from homology"/>
<dbReference type="CDD" id="cd05233">
    <property type="entry name" value="SDR_c"/>
    <property type="match status" value="1"/>
</dbReference>
<dbReference type="PRINTS" id="PR00081">
    <property type="entry name" value="GDHRDH"/>
</dbReference>